<dbReference type="GO" id="GO:0046872">
    <property type="term" value="F:metal ion binding"/>
    <property type="evidence" value="ECO:0007669"/>
    <property type="project" value="UniProtKB-KW"/>
</dbReference>
<organism evidence="10">
    <name type="scientific">uncultured delta proteobacterium</name>
    <dbReference type="NCBI Taxonomy" id="34034"/>
    <lineage>
        <taxon>Bacteria</taxon>
        <taxon>Deltaproteobacteria</taxon>
        <taxon>environmental samples</taxon>
    </lineage>
</organism>
<accession>A0A212JB17</accession>
<dbReference type="SFLD" id="SFLDS00029">
    <property type="entry name" value="Radical_SAM"/>
    <property type="match status" value="1"/>
</dbReference>
<dbReference type="GO" id="GO:0042364">
    <property type="term" value="P:water-soluble vitamin biosynthetic process"/>
    <property type="evidence" value="ECO:0007669"/>
    <property type="project" value="UniProtKB-ARBA"/>
</dbReference>
<feature type="binding site" evidence="7">
    <location>
        <position position="37"/>
    </location>
    <ligand>
        <name>[4Fe-4S] cluster</name>
        <dbReference type="ChEBI" id="CHEBI:49883"/>
        <note>4Fe-4S-S-AdoMet</note>
    </ligand>
</feature>
<dbReference type="SUPFAM" id="SSF102114">
    <property type="entry name" value="Radical SAM enzymes"/>
    <property type="match status" value="1"/>
</dbReference>
<evidence type="ECO:0000256" key="3">
    <source>
        <dbReference type="ARBA" id="ARBA00022723"/>
    </source>
</evidence>
<dbReference type="PANTHER" id="PTHR43726:SF1">
    <property type="entry name" value="BIOTIN SYNTHASE"/>
    <property type="match status" value="1"/>
</dbReference>
<dbReference type="InterPro" id="IPR013785">
    <property type="entry name" value="Aldolase_TIM"/>
</dbReference>
<evidence type="ECO:0000259" key="9">
    <source>
        <dbReference type="PROSITE" id="PS51918"/>
    </source>
</evidence>
<dbReference type="CDD" id="cd01335">
    <property type="entry name" value="Radical_SAM"/>
    <property type="match status" value="1"/>
</dbReference>
<evidence type="ECO:0000256" key="5">
    <source>
        <dbReference type="ARBA" id="ARBA00023014"/>
    </source>
</evidence>
<dbReference type="InterPro" id="IPR007197">
    <property type="entry name" value="rSAM"/>
</dbReference>
<dbReference type="AlphaFoldDB" id="A0A212JB17"/>
<keyword evidence="3" id="KW-0479">Metal-binding</keyword>
<dbReference type="SFLD" id="SFLDG01060">
    <property type="entry name" value="BATS_domain_containing"/>
    <property type="match status" value="1"/>
</dbReference>
<reference evidence="10" key="1">
    <citation type="submission" date="2016-04" db="EMBL/GenBank/DDBJ databases">
        <authorList>
            <person name="Evans L.H."/>
            <person name="Alamgir A."/>
            <person name="Owens N."/>
            <person name="Weber N.D."/>
            <person name="Virtaneva K."/>
            <person name="Barbian K."/>
            <person name="Babar A."/>
            <person name="Rosenke K."/>
        </authorList>
    </citation>
    <scope>NUCLEOTIDE SEQUENCE</scope>
    <source>
        <strain evidence="10">86</strain>
    </source>
</reference>
<dbReference type="InterPro" id="IPR006638">
    <property type="entry name" value="Elp3/MiaA/NifB-like_rSAM"/>
</dbReference>
<dbReference type="GO" id="GO:0044272">
    <property type="term" value="P:sulfur compound biosynthetic process"/>
    <property type="evidence" value="ECO:0007669"/>
    <property type="project" value="UniProtKB-ARBA"/>
</dbReference>
<evidence type="ECO:0000256" key="6">
    <source>
        <dbReference type="ARBA" id="ARBA00034078"/>
    </source>
</evidence>
<comment type="cofactor">
    <cofactor evidence="6">
        <name>[2Fe-2S] cluster</name>
        <dbReference type="ChEBI" id="CHEBI:190135"/>
    </cofactor>
</comment>
<dbReference type="Gene3D" id="3.20.20.70">
    <property type="entry name" value="Aldolase class I"/>
    <property type="match status" value="1"/>
</dbReference>
<keyword evidence="5 7" id="KW-0411">Iron-sulfur</keyword>
<evidence type="ECO:0000313" key="10">
    <source>
        <dbReference type="EMBL" id="SBV96632.1"/>
    </source>
</evidence>
<dbReference type="EMBL" id="FLUQ01000001">
    <property type="protein sequence ID" value="SBV96632.1"/>
    <property type="molecule type" value="Genomic_DNA"/>
</dbReference>
<feature type="binding site" evidence="8">
    <location>
        <position position="151"/>
    </location>
    <ligand>
        <name>S-adenosyl-L-methionine</name>
        <dbReference type="ChEBI" id="CHEBI:59789"/>
    </ligand>
</feature>
<feature type="binding site" evidence="8">
    <location>
        <position position="132"/>
    </location>
    <ligand>
        <name>S-adenosyl-L-methionine</name>
        <dbReference type="ChEBI" id="CHEBI:59789"/>
    </ligand>
</feature>
<dbReference type="PROSITE" id="PS51918">
    <property type="entry name" value="RADICAL_SAM"/>
    <property type="match status" value="1"/>
</dbReference>
<dbReference type="GO" id="GO:0004076">
    <property type="term" value="F:biotin synthase activity"/>
    <property type="evidence" value="ECO:0007669"/>
    <property type="project" value="UniProtKB-EC"/>
</dbReference>
<dbReference type="Pfam" id="PF04055">
    <property type="entry name" value="Radical_SAM"/>
    <property type="match status" value="1"/>
</dbReference>
<keyword evidence="10" id="KW-0808">Transferase</keyword>
<dbReference type="InterPro" id="IPR010722">
    <property type="entry name" value="BATS_dom"/>
</dbReference>
<feature type="binding site" evidence="7">
    <location>
        <position position="40"/>
    </location>
    <ligand>
        <name>[4Fe-4S] cluster</name>
        <dbReference type="ChEBI" id="CHEBI:49883"/>
        <note>4Fe-4S-S-AdoMet</note>
    </ligand>
</feature>
<dbReference type="PIRSF" id="PIRSF004762">
    <property type="entry name" value="CHP00423"/>
    <property type="match status" value="1"/>
</dbReference>
<dbReference type="EC" id="2.8.1.6" evidence="10"/>
<dbReference type="SFLD" id="SFLDG01280">
    <property type="entry name" value="HydE/PylB-like"/>
    <property type="match status" value="1"/>
</dbReference>
<sequence length="330" mass="35881">MTVAAWDEAAALRRRCWGRDVFLRGIVEFSSHCRQNCLYCGLRRDNASLARYRLEPEEIFGRARAVRDLGIGTVVLQSGEDPAYSGPVMADLIRRIKGDLGLAVTLSLGERARAEYALWRAAGADRYLLKAETFDATLYARLRPGKRLDRRLDAVKALADLGYETGSGIIAGLPGLSKEPADTLDKELDALAALRLDMVSISPFVPHPATPLGDQPAFGPAKTLAVMAAARLRMPTAHIPVTSALGLHGDAVRLKALEVADVLMPSLTPERVREEYAIYPGKNRQQATPEERAHAMRDMLAAAGFALPSGPGSAWRVSRGEASMSWRHAS</sequence>
<evidence type="ECO:0000256" key="8">
    <source>
        <dbReference type="PIRSR" id="PIRSR004762-2"/>
    </source>
</evidence>
<evidence type="ECO:0000256" key="2">
    <source>
        <dbReference type="ARBA" id="ARBA00022691"/>
    </source>
</evidence>
<evidence type="ECO:0000256" key="7">
    <source>
        <dbReference type="PIRSR" id="PIRSR004762-1"/>
    </source>
</evidence>
<proteinExistence type="predicted"/>
<keyword evidence="2 7" id="KW-0949">S-adenosyl-L-methionine</keyword>
<keyword evidence="1 7" id="KW-0004">4Fe-4S</keyword>
<evidence type="ECO:0000256" key="1">
    <source>
        <dbReference type="ARBA" id="ARBA00022485"/>
    </source>
</evidence>
<name>A0A212JB17_9DELT</name>
<feature type="binding site" evidence="7">
    <location>
        <position position="33"/>
    </location>
    <ligand>
        <name>[4Fe-4S] cluster</name>
        <dbReference type="ChEBI" id="CHEBI:49883"/>
        <note>4Fe-4S-S-AdoMet</note>
    </ligand>
</feature>
<feature type="binding site" evidence="8">
    <location>
        <position position="143"/>
    </location>
    <ligand>
        <name>S-adenosyl-L-methionine</name>
        <dbReference type="ChEBI" id="CHEBI:59789"/>
    </ligand>
</feature>
<dbReference type="InterPro" id="IPR034422">
    <property type="entry name" value="HydE/PylB-like"/>
</dbReference>
<dbReference type="SMART" id="SM00876">
    <property type="entry name" value="BATS"/>
    <property type="match status" value="1"/>
</dbReference>
<dbReference type="GO" id="GO:0051539">
    <property type="term" value="F:4 iron, 4 sulfur cluster binding"/>
    <property type="evidence" value="ECO:0007669"/>
    <property type="project" value="UniProtKB-KW"/>
</dbReference>
<dbReference type="PANTHER" id="PTHR43726">
    <property type="entry name" value="3-METHYLORNITHINE SYNTHASE"/>
    <property type="match status" value="1"/>
</dbReference>
<keyword evidence="4 7" id="KW-0408">Iron</keyword>
<evidence type="ECO:0000256" key="4">
    <source>
        <dbReference type="ARBA" id="ARBA00023004"/>
    </source>
</evidence>
<dbReference type="SMART" id="SM00729">
    <property type="entry name" value="Elp3"/>
    <property type="match status" value="1"/>
</dbReference>
<dbReference type="InterPro" id="IPR058240">
    <property type="entry name" value="rSAM_sf"/>
</dbReference>
<protein>
    <submittedName>
        <fullName evidence="10">Iron-only hydrogenase maturation protein HydE</fullName>
        <ecNumber evidence="10">2.8.1.6</ecNumber>
    </submittedName>
</protein>
<feature type="binding site" evidence="8">
    <location>
        <position position="107"/>
    </location>
    <ligand>
        <name>(3R)-3-methyl-D-ornithine</name>
        <dbReference type="ChEBI" id="CHEBI:64642"/>
    </ligand>
</feature>
<gene>
    <name evidence="10" type="ORF">KL86DPRO_11077</name>
</gene>
<comment type="cofactor">
    <cofactor evidence="7">
        <name>[4Fe-4S] cluster</name>
        <dbReference type="ChEBI" id="CHEBI:49883"/>
    </cofactor>
    <text evidence="7">Binds 1 [4Fe-4S] cluster. The cluster is coordinated with 3 cysteines and an exchangeable S-adenosyl-L-methionine.</text>
</comment>
<feature type="domain" description="Radical SAM core" evidence="9">
    <location>
        <begin position="19"/>
        <end position="244"/>
    </location>
</feature>